<dbReference type="InterPro" id="IPR011059">
    <property type="entry name" value="Metal-dep_hydrolase_composite"/>
</dbReference>
<feature type="binding site" evidence="8">
    <location>
        <position position="211"/>
    </location>
    <ligand>
        <name>Zn(2+)</name>
        <dbReference type="ChEBI" id="CHEBI:29105"/>
    </ligand>
</feature>
<comment type="cofactor">
    <cofactor evidence="8">
        <name>a divalent metal cation</name>
        <dbReference type="ChEBI" id="CHEBI:60240"/>
    </cofactor>
    <text evidence="8">Binds 1 divalent metal cation per subunit.</text>
</comment>
<evidence type="ECO:0000256" key="6">
    <source>
        <dbReference type="PIRSR" id="PIRSR038994-1"/>
    </source>
</evidence>
<feature type="binding site" evidence="7">
    <location>
        <position position="246"/>
    </location>
    <ligand>
        <name>substrate</name>
    </ligand>
</feature>
<dbReference type="InterPro" id="IPR032466">
    <property type="entry name" value="Metal_Hydrolase"/>
</dbReference>
<evidence type="ECO:0000256" key="2">
    <source>
        <dbReference type="ARBA" id="ARBA00022723"/>
    </source>
</evidence>
<evidence type="ECO:0000256" key="7">
    <source>
        <dbReference type="PIRSR" id="PIRSR038994-2"/>
    </source>
</evidence>
<dbReference type="PIRSF" id="PIRSF038994">
    <property type="entry name" value="NagA"/>
    <property type="match status" value="1"/>
</dbReference>
<dbReference type="EMBL" id="LT629692">
    <property type="protein sequence ID" value="SDG40011.1"/>
    <property type="molecule type" value="Genomic_DNA"/>
</dbReference>
<dbReference type="NCBIfam" id="TIGR00221">
    <property type="entry name" value="nagA"/>
    <property type="match status" value="1"/>
</dbReference>
<dbReference type="GO" id="GO:0008448">
    <property type="term" value="F:N-acetylglucosamine-6-phosphate deacetylase activity"/>
    <property type="evidence" value="ECO:0007669"/>
    <property type="project" value="InterPro"/>
</dbReference>
<feature type="binding site" evidence="7">
    <location>
        <begin position="302"/>
        <end position="304"/>
    </location>
    <ligand>
        <name>substrate</name>
    </ligand>
</feature>
<reference evidence="10 11" key="1">
    <citation type="submission" date="2016-10" db="EMBL/GenBank/DDBJ databases">
        <authorList>
            <person name="de Groot N.N."/>
        </authorList>
    </citation>
    <scope>NUCLEOTIDE SEQUENCE [LARGE SCALE GENOMIC DNA]</scope>
    <source>
        <strain evidence="10 11">DSM 23142</strain>
    </source>
</reference>
<evidence type="ECO:0000259" key="9">
    <source>
        <dbReference type="Pfam" id="PF01979"/>
    </source>
</evidence>
<dbReference type="Pfam" id="PF01979">
    <property type="entry name" value="Amidohydro_1"/>
    <property type="match status" value="1"/>
</dbReference>
<dbReference type="Gene3D" id="3.20.20.140">
    <property type="entry name" value="Metal-dependent hydrolases"/>
    <property type="match status" value="1"/>
</dbReference>
<keyword evidence="3 5" id="KW-0378">Hydrolase</keyword>
<dbReference type="SUPFAM" id="SSF51338">
    <property type="entry name" value="Composite domain of metallo-dependent hydrolases"/>
    <property type="match status" value="1"/>
</dbReference>
<evidence type="ECO:0000256" key="5">
    <source>
        <dbReference type="PIRNR" id="PIRNR038994"/>
    </source>
</evidence>
<feature type="binding site" evidence="8">
    <location>
        <position position="124"/>
    </location>
    <ligand>
        <name>Zn(2+)</name>
        <dbReference type="ChEBI" id="CHEBI:29105"/>
    </ligand>
</feature>
<feature type="binding site" evidence="7">
    <location>
        <begin position="214"/>
        <end position="215"/>
    </location>
    <ligand>
        <name>substrate</name>
    </ligand>
</feature>
<feature type="binding site" evidence="8">
    <location>
        <position position="190"/>
    </location>
    <ligand>
        <name>Zn(2+)</name>
        <dbReference type="ChEBI" id="CHEBI:29105"/>
    </ligand>
</feature>
<dbReference type="GO" id="GO:0046872">
    <property type="term" value="F:metal ion binding"/>
    <property type="evidence" value="ECO:0007669"/>
    <property type="project" value="UniProtKB-KW"/>
</dbReference>
<sequence length="375" mass="38929">MLGDVLLSDARIVTPDGVIDRGWLAATEGRIAAVGAGDAPRGAESLEGDWVLPGFIDLHVHGGGGAAFTEGATAARTVVDAHRSGGTTSMLASVSSASIERLAAQCRDLVPVCESGDMVGIHLEGPFLSAAHRGAHDVRSLREPDLDALNVILDAAQGWIRTVTLAPESAGADEMIAHLDDRGVVVAFGHTSASVEEMVAALSGRQGYITHLFNGMPPIHHRAPGGAVAALMDPDCVVEIINDGFHVHPDMVRWVFSQARDRVLLVTDAMAAAGLGDGDFVLQGSTIEVRDGRAWSPGAHSLAGSSITMTDAVRRAVQIGIPITEASAAASRLPAQVLGIDGDVGSIQIGRRADLVVLGADLLLERVYRAGRLVG</sequence>
<evidence type="ECO:0000256" key="3">
    <source>
        <dbReference type="ARBA" id="ARBA00022801"/>
    </source>
</evidence>
<dbReference type="AlphaFoldDB" id="A0A1G7TY59"/>
<evidence type="ECO:0000256" key="8">
    <source>
        <dbReference type="PIRSR" id="PIRSR038994-3"/>
    </source>
</evidence>
<dbReference type="PANTHER" id="PTHR11113:SF14">
    <property type="entry name" value="N-ACETYLGLUCOSAMINE-6-PHOSPHATE DEACETYLASE"/>
    <property type="match status" value="1"/>
</dbReference>
<comment type="similarity">
    <text evidence="1 5">Belongs to the metallo-dependent hydrolases superfamily. NagA family.</text>
</comment>
<protein>
    <submittedName>
        <fullName evidence="10">N-acetylglucosamine 6-phosphate deacetylase</fullName>
    </submittedName>
</protein>
<feature type="binding site" evidence="7">
    <location>
        <position position="222"/>
    </location>
    <ligand>
        <name>substrate</name>
    </ligand>
</feature>
<evidence type="ECO:0000256" key="1">
    <source>
        <dbReference type="ARBA" id="ARBA00010716"/>
    </source>
</evidence>
<dbReference type="RefSeq" id="WP_091485070.1">
    <property type="nucleotide sequence ID" value="NZ_LT629692.1"/>
</dbReference>
<organism evidence="10 11">
    <name type="scientific">Microbacterium pygmaeum</name>
    <dbReference type="NCBI Taxonomy" id="370764"/>
    <lineage>
        <taxon>Bacteria</taxon>
        <taxon>Bacillati</taxon>
        <taxon>Actinomycetota</taxon>
        <taxon>Actinomycetes</taxon>
        <taxon>Micrococcales</taxon>
        <taxon>Microbacteriaceae</taxon>
        <taxon>Microbacterium</taxon>
    </lineage>
</organism>
<dbReference type="SUPFAM" id="SSF51556">
    <property type="entry name" value="Metallo-dependent hydrolases"/>
    <property type="match status" value="1"/>
</dbReference>
<evidence type="ECO:0000313" key="10">
    <source>
        <dbReference type="EMBL" id="SDG40011.1"/>
    </source>
</evidence>
<dbReference type="InterPro" id="IPR003764">
    <property type="entry name" value="GlcNAc_6-P_deAcase"/>
</dbReference>
<feature type="domain" description="Amidohydrolase-related" evidence="9">
    <location>
        <begin position="50"/>
        <end position="358"/>
    </location>
</feature>
<proteinExistence type="inferred from homology"/>
<dbReference type="OrthoDB" id="9776488at2"/>
<keyword evidence="2 8" id="KW-0479">Metal-binding</keyword>
<keyword evidence="11" id="KW-1185">Reference proteome</keyword>
<dbReference type="Gene3D" id="2.30.40.10">
    <property type="entry name" value="Urease, subunit C, domain 1"/>
    <property type="match status" value="1"/>
</dbReference>
<name>A0A1G7TY59_9MICO</name>
<accession>A0A1G7TY59</accession>
<dbReference type="Proteomes" id="UP000199009">
    <property type="component" value="Chromosome I"/>
</dbReference>
<evidence type="ECO:0000256" key="4">
    <source>
        <dbReference type="ARBA" id="ARBA00023277"/>
    </source>
</evidence>
<dbReference type="CDD" id="cd00854">
    <property type="entry name" value="NagA"/>
    <property type="match status" value="1"/>
</dbReference>
<evidence type="ECO:0000313" key="11">
    <source>
        <dbReference type="Proteomes" id="UP000199009"/>
    </source>
</evidence>
<feature type="active site" description="Proton donor/acceptor" evidence="6">
    <location>
        <position position="268"/>
    </location>
</feature>
<keyword evidence="4 5" id="KW-0119">Carbohydrate metabolism</keyword>
<dbReference type="InterPro" id="IPR006680">
    <property type="entry name" value="Amidohydro-rel"/>
</dbReference>
<gene>
    <name evidence="10" type="ORF">SAMN04489810_0192</name>
</gene>
<dbReference type="STRING" id="370764.SAMN04489810_0192"/>
<dbReference type="PANTHER" id="PTHR11113">
    <property type="entry name" value="N-ACETYLGLUCOSAMINE-6-PHOSPHATE DEACETYLASE"/>
    <property type="match status" value="1"/>
</dbReference>
<feature type="binding site" evidence="7">
    <location>
        <position position="135"/>
    </location>
    <ligand>
        <name>substrate</name>
    </ligand>
</feature>
<dbReference type="GO" id="GO:0006046">
    <property type="term" value="P:N-acetylglucosamine catabolic process"/>
    <property type="evidence" value="ECO:0007669"/>
    <property type="project" value="TreeGrafter"/>
</dbReference>